<protein>
    <submittedName>
        <fullName evidence="2">Apicomplexan-specific</fullName>
    </submittedName>
</protein>
<dbReference type="Proteomes" id="UP001311799">
    <property type="component" value="Unassembled WGS sequence"/>
</dbReference>
<organism evidence="2 3">
    <name type="scientific">Cryptosporidium xiaoi</name>
    <dbReference type="NCBI Taxonomy" id="659607"/>
    <lineage>
        <taxon>Eukaryota</taxon>
        <taxon>Sar</taxon>
        <taxon>Alveolata</taxon>
        <taxon>Apicomplexa</taxon>
        <taxon>Conoidasida</taxon>
        <taxon>Coccidia</taxon>
        <taxon>Eucoccidiorida</taxon>
        <taxon>Eimeriorina</taxon>
        <taxon>Cryptosporidiidae</taxon>
        <taxon>Cryptosporidium</taxon>
    </lineage>
</organism>
<dbReference type="EMBL" id="JAWDEY010000011">
    <property type="protein sequence ID" value="KAK6589611.1"/>
    <property type="molecule type" value="Genomic_DNA"/>
</dbReference>
<feature type="region of interest" description="Disordered" evidence="1">
    <location>
        <begin position="651"/>
        <end position="670"/>
    </location>
</feature>
<evidence type="ECO:0000313" key="3">
    <source>
        <dbReference type="Proteomes" id="UP001311799"/>
    </source>
</evidence>
<name>A0AAV9XY51_9CRYT</name>
<proteinExistence type="predicted"/>
<evidence type="ECO:0000256" key="1">
    <source>
        <dbReference type="SAM" id="MobiDB-lite"/>
    </source>
</evidence>
<dbReference type="AlphaFoldDB" id="A0AAV9XY51"/>
<keyword evidence="3" id="KW-1185">Reference proteome</keyword>
<comment type="caution">
    <text evidence="2">The sequence shown here is derived from an EMBL/GenBank/DDBJ whole genome shotgun (WGS) entry which is preliminary data.</text>
</comment>
<reference evidence="2 3" key="1">
    <citation type="submission" date="2023-10" db="EMBL/GenBank/DDBJ databases">
        <title>Comparative genomics analysis reveals potential genetic determinants of host preference in Cryptosporidium xiaoi.</title>
        <authorList>
            <person name="Xiao L."/>
            <person name="Li J."/>
        </authorList>
    </citation>
    <scope>NUCLEOTIDE SEQUENCE [LARGE SCALE GENOMIC DNA]</scope>
    <source>
        <strain evidence="2 3">52996</strain>
    </source>
</reference>
<sequence>MKISFSDIIIYGGLYYNLVEYLDIDDVYELALINDVWRFFLGHSFQKYWEKASINIFGLRYDLLKVIYRYNYSWFSYYEYLINSDLRVFLANQKKVNKMLLGILNNLKFDDNDVNTLFSLQNRPTYDEIDSNQSLAILGNTKFSNLIVRNNNYYINKENNIIIKNYIEKIELDLGGLGKGYLLEMKITSITSQNIVLTSECKLDDIPYWNIGKMLIEYIAVWGIVGENDYILLYHHKNPFHKKNSIKDLFVNNSSQGSSVSSFDNENIPSLSQSLSLSLYNSQTSFLSLSYYKSKQSNLGGINYFLSNISGFAGLDMKIDEIQNKIKIDITVQTNLILSNIIQNIYSKTEIDKMDDSNHKDLKEESYEASINDEIKSTQDTANNSDDEDNDLNIAVCNNHDTNMNNNVISNLESSFLLKKTVLPHYSSFNNSRLLFSSPPNLNIELQLKDNISGVPLYIYGEILNTCNKVYDVNGSDNVNINTNVYLSHNTNTLNSDNIYIEKNNDGFRDIRFSFRNNNSSLIKVNCLYDIGISIIDKLTGEVVLNISFPKSKSYYEKRCNNQKYKKLLKLCSFSRIYGTHVPIIDPPYCLADKPESVLSKLEMLIDDKNTFGRISEVNISLNMNECKTLLSSKKFKRIFGYSNNSSNINSNFGTDNKRKPTSPIKKIYK</sequence>
<gene>
    <name evidence="2" type="ORF">RS030_110</name>
</gene>
<evidence type="ECO:0000313" key="2">
    <source>
        <dbReference type="EMBL" id="KAK6589611.1"/>
    </source>
</evidence>
<accession>A0AAV9XY51</accession>